<feature type="binding site" evidence="10">
    <location>
        <position position="283"/>
    </location>
    <ligand>
        <name>substrate</name>
        <note>ligand shared between dimeric partners</note>
    </ligand>
</feature>
<feature type="binding site" description="in other chain" evidence="10">
    <location>
        <begin position="289"/>
        <end position="292"/>
    </location>
    <ligand>
        <name>substrate</name>
        <note>ligand shared between dimeric partners</note>
    </ligand>
</feature>
<feature type="binding site" evidence="10">
    <location>
        <position position="11"/>
    </location>
    <ligand>
        <name>ATP</name>
        <dbReference type="ChEBI" id="CHEBI:30616"/>
    </ligand>
</feature>
<feature type="binding site" description="in other chain" evidence="10">
    <location>
        <begin position="140"/>
        <end position="142"/>
    </location>
    <ligand>
        <name>substrate</name>
        <note>ligand shared between dimeric partners</note>
    </ligand>
</feature>
<dbReference type="InterPro" id="IPR012003">
    <property type="entry name" value="ATP_PFK_prok-type"/>
</dbReference>
<dbReference type="GO" id="GO:0016208">
    <property type="term" value="F:AMP binding"/>
    <property type="evidence" value="ECO:0007669"/>
    <property type="project" value="TreeGrafter"/>
</dbReference>
<dbReference type="GO" id="GO:0005524">
    <property type="term" value="F:ATP binding"/>
    <property type="evidence" value="ECO:0007669"/>
    <property type="project" value="UniProtKB-KW"/>
</dbReference>
<dbReference type="PIRSF" id="PIRSF000532">
    <property type="entry name" value="ATP_PFK_prok"/>
    <property type="match status" value="1"/>
</dbReference>
<keyword evidence="9 10" id="KW-0324">Glycolysis</keyword>
<comment type="cofactor">
    <cofactor evidence="1 10">
        <name>Mg(2+)</name>
        <dbReference type="ChEBI" id="CHEBI:18420"/>
    </cofactor>
</comment>
<comment type="catalytic activity">
    <reaction evidence="10">
        <text>beta-D-fructose 6-phosphate + ATP = beta-D-fructose 1,6-bisphosphate + ADP + H(+)</text>
        <dbReference type="Rhea" id="RHEA:16109"/>
        <dbReference type="ChEBI" id="CHEBI:15378"/>
        <dbReference type="ChEBI" id="CHEBI:30616"/>
        <dbReference type="ChEBI" id="CHEBI:32966"/>
        <dbReference type="ChEBI" id="CHEBI:57634"/>
        <dbReference type="ChEBI" id="CHEBI:456216"/>
        <dbReference type="EC" id="2.7.1.11"/>
    </reaction>
</comment>
<keyword evidence="7 10" id="KW-0418">Kinase</keyword>
<dbReference type="GO" id="GO:0042802">
    <property type="term" value="F:identical protein binding"/>
    <property type="evidence" value="ECO:0007669"/>
    <property type="project" value="TreeGrafter"/>
</dbReference>
<keyword evidence="6 10" id="KW-0479">Metal-binding</keyword>
<feature type="binding site" description="in other chain" evidence="10">
    <location>
        <begin position="184"/>
        <end position="186"/>
    </location>
    <ligand>
        <name>substrate</name>
        <note>ligand shared between dimeric partners</note>
    </ligand>
</feature>
<feature type="binding site" evidence="10">
    <location>
        <begin position="76"/>
        <end position="77"/>
    </location>
    <ligand>
        <name>ATP</name>
        <dbReference type="ChEBI" id="CHEBI:30616"/>
    </ligand>
</feature>
<dbReference type="InterPro" id="IPR012829">
    <property type="entry name" value="Phosphofructokinase_III"/>
</dbReference>
<keyword evidence="10" id="KW-0547">Nucleotide-binding</keyword>
<dbReference type="RefSeq" id="WP_116496435.1">
    <property type="nucleotide sequence ID" value="NZ_QENZ01000004.1"/>
</dbReference>
<dbReference type="GO" id="GO:0030388">
    <property type="term" value="P:fructose 1,6-bisphosphate metabolic process"/>
    <property type="evidence" value="ECO:0007669"/>
    <property type="project" value="TreeGrafter"/>
</dbReference>
<keyword evidence="13" id="KW-1185">Reference proteome</keyword>
<reference evidence="12 13" key="1">
    <citation type="submission" date="2018-05" db="EMBL/GenBank/DDBJ databases">
        <title>Genomic Encyclopedia of Type Strains, Phase IV (KMG-IV): sequencing the most valuable type-strain genomes for metagenomic binning, comparative biology and taxonomic classification.</title>
        <authorList>
            <person name="Goeker M."/>
        </authorList>
    </citation>
    <scope>NUCLEOTIDE SEQUENCE [LARGE SCALE GENOMIC DNA]</scope>
    <source>
        <strain evidence="12 13">DSM 28579</strain>
    </source>
</reference>
<evidence type="ECO:0000256" key="5">
    <source>
        <dbReference type="ARBA" id="ARBA00022679"/>
    </source>
</evidence>
<comment type="caution">
    <text evidence="12">The sequence shown here is derived from an EMBL/GenBank/DDBJ whole genome shotgun (WGS) entry which is preliminary data.</text>
</comment>
<evidence type="ECO:0000313" key="12">
    <source>
        <dbReference type="EMBL" id="PVX50884.1"/>
    </source>
</evidence>
<dbReference type="GO" id="GO:0046872">
    <property type="term" value="F:metal ion binding"/>
    <property type="evidence" value="ECO:0007669"/>
    <property type="project" value="UniProtKB-KW"/>
</dbReference>
<keyword evidence="5 10" id="KW-0808">Transferase</keyword>
<evidence type="ECO:0000256" key="1">
    <source>
        <dbReference type="ARBA" id="ARBA00001946"/>
    </source>
</evidence>
<dbReference type="InterPro" id="IPR035966">
    <property type="entry name" value="PKF_sf"/>
</dbReference>
<comment type="pathway">
    <text evidence="3 10">Carbohydrate degradation; glycolysis; D-glyceraldehyde 3-phosphate and glycerone phosphate from D-glucose: step 3/4.</text>
</comment>
<dbReference type="GO" id="GO:0003872">
    <property type="term" value="F:6-phosphofructokinase activity"/>
    <property type="evidence" value="ECO:0007669"/>
    <property type="project" value="UniProtKB-UniRule"/>
</dbReference>
<dbReference type="PROSITE" id="PS00433">
    <property type="entry name" value="PHOSPHOFRUCTOKINASE"/>
    <property type="match status" value="1"/>
</dbReference>
<dbReference type="OrthoDB" id="9802503at2"/>
<dbReference type="EMBL" id="QENZ01000004">
    <property type="protein sequence ID" value="PVX50884.1"/>
    <property type="molecule type" value="Genomic_DNA"/>
</dbReference>
<keyword evidence="10" id="KW-0067">ATP-binding</keyword>
<accession>A0A7L4UPC1</accession>
<dbReference type="PANTHER" id="PTHR13697:SF52">
    <property type="entry name" value="ATP-DEPENDENT 6-PHOSPHOFRUCTOKINASE 3"/>
    <property type="match status" value="1"/>
</dbReference>
<dbReference type="GO" id="GO:0047334">
    <property type="term" value="F:diphosphate-fructose-6-phosphate 1-phosphotransferase activity"/>
    <property type="evidence" value="ECO:0007669"/>
    <property type="project" value="InterPro"/>
</dbReference>
<comment type="function">
    <text evidence="10">Catalyzes the phosphorylation of D-fructose 6-phosphate to fructose 1,6-bisphosphate by ATP, the first committing step of glycolysis.</text>
</comment>
<dbReference type="Pfam" id="PF00365">
    <property type="entry name" value="PFK"/>
    <property type="match status" value="1"/>
</dbReference>
<evidence type="ECO:0000256" key="3">
    <source>
        <dbReference type="ARBA" id="ARBA00004679"/>
    </source>
</evidence>
<evidence type="ECO:0000256" key="2">
    <source>
        <dbReference type="ARBA" id="ARBA00004496"/>
    </source>
</evidence>
<dbReference type="GO" id="GO:0070095">
    <property type="term" value="F:fructose-6-phosphate binding"/>
    <property type="evidence" value="ECO:0007669"/>
    <property type="project" value="TreeGrafter"/>
</dbReference>
<dbReference type="Proteomes" id="UP000251835">
    <property type="component" value="Unassembled WGS sequence"/>
</dbReference>
<evidence type="ECO:0000256" key="7">
    <source>
        <dbReference type="ARBA" id="ARBA00022777"/>
    </source>
</evidence>
<dbReference type="AlphaFoldDB" id="A0A7L4UPC1"/>
<dbReference type="InterPro" id="IPR022953">
    <property type="entry name" value="ATP_PFK"/>
</dbReference>
<gene>
    <name evidence="10" type="primary">pfkA</name>
    <name evidence="12" type="ORF">C7377_1205</name>
</gene>
<evidence type="ECO:0000256" key="10">
    <source>
        <dbReference type="HAMAP-Rule" id="MF_01976"/>
    </source>
</evidence>
<sequence>MKRVLVATGGGDCPGLNAVIRAVVKRASQEKNWEVIGSIQSFDGILKEPSEIRVLDDQAVKGIHYQGGTIIGTTTKGGPFAWPVKMNDGTYEFADRSDEMIRKLGYMGVDAVINIGGDGSQRISQKLYEKGLNIIGVPKTIDNDLLATDFTFGYQTAVEIATDAVDKLKTTAASHNRIFILEVMGRDAGWIALSSAVAGGAEVCVIPEIPYDINKIVEKIETRYTREGKGFAVIVIAEGAKPIGGEVLADEYGEIGNPNLKLSGASDRLAQELKDVGIKADIRTTVLGHLQRGGIPCAYDRILATQFGVKAFEMVLQKEFGQMVAYRHPDIVSVPITEAISSQNFVAPDSQLVRTAKGIGISFGD</sequence>
<feature type="active site" description="Proton acceptor" evidence="10">
    <location>
        <position position="142"/>
    </location>
</feature>
<feature type="site" description="Important for substrate specificity; cannot use PPi as phosphoryl donor" evidence="10">
    <location>
        <position position="119"/>
    </location>
</feature>
<dbReference type="FunFam" id="3.40.50.460:FF:000002">
    <property type="entry name" value="ATP-dependent 6-phosphofructokinase"/>
    <property type="match status" value="1"/>
</dbReference>
<feature type="binding site" evidence="10">
    <location>
        <begin position="117"/>
        <end position="120"/>
    </location>
    <ligand>
        <name>ATP</name>
        <dbReference type="ChEBI" id="CHEBI:30616"/>
    </ligand>
</feature>
<comment type="caution">
    <text evidence="10">Lacks conserved residue(s) required for the propagation of feature annotation.</text>
</comment>
<keyword evidence="4 10" id="KW-0963">Cytoplasm</keyword>
<evidence type="ECO:0000256" key="8">
    <source>
        <dbReference type="ARBA" id="ARBA00022842"/>
    </source>
</evidence>
<feature type="domain" description="Phosphofructokinase" evidence="11">
    <location>
        <begin position="3"/>
        <end position="315"/>
    </location>
</feature>
<feature type="binding site" evidence="10">
    <location>
        <position position="118"/>
    </location>
    <ligand>
        <name>Mg(2+)</name>
        <dbReference type="ChEBI" id="CHEBI:18420"/>
        <note>catalytic</note>
    </ligand>
</feature>
<dbReference type="PANTHER" id="PTHR13697">
    <property type="entry name" value="PHOSPHOFRUCTOKINASE"/>
    <property type="match status" value="1"/>
</dbReference>
<organism evidence="12 13">
    <name type="scientific">Balneicella halophila</name>
    <dbReference type="NCBI Taxonomy" id="1537566"/>
    <lineage>
        <taxon>Bacteria</taxon>
        <taxon>Pseudomonadati</taxon>
        <taxon>Bacteroidota</taxon>
        <taxon>Bacteroidia</taxon>
        <taxon>Bacteroidales</taxon>
        <taxon>Balneicellaceae</taxon>
        <taxon>Balneicella</taxon>
    </lineage>
</organism>
<evidence type="ECO:0000256" key="6">
    <source>
        <dbReference type="ARBA" id="ARBA00022723"/>
    </source>
</evidence>
<dbReference type="Gene3D" id="3.40.50.450">
    <property type="match status" value="1"/>
</dbReference>
<dbReference type="GO" id="GO:0006002">
    <property type="term" value="P:fructose 6-phosphate metabolic process"/>
    <property type="evidence" value="ECO:0007669"/>
    <property type="project" value="InterPro"/>
</dbReference>
<evidence type="ECO:0000256" key="9">
    <source>
        <dbReference type="ARBA" id="ARBA00023152"/>
    </source>
</evidence>
<dbReference type="HAMAP" id="MF_01976">
    <property type="entry name" value="Phosphofructokinase_III"/>
    <property type="match status" value="1"/>
</dbReference>
<comment type="subcellular location">
    <subcellularLocation>
        <location evidence="2 10">Cytoplasm</location>
    </subcellularLocation>
</comment>
<keyword evidence="8 10" id="KW-0460">Magnesium</keyword>
<protein>
    <recommendedName>
        <fullName evidence="10">ATP-dependent 6-phosphofructokinase</fullName>
        <shortName evidence="10">ATP-PFK</shortName>
        <shortName evidence="10">Phosphofructokinase</shortName>
        <ecNumber evidence="10">2.7.1.11</ecNumber>
    </recommendedName>
    <alternativeName>
        <fullName evidence="10">Phosphohexokinase</fullName>
    </alternativeName>
</protein>
<name>A0A7L4UPC1_BALHA</name>
<dbReference type="InterPro" id="IPR000023">
    <property type="entry name" value="Phosphofructokinase_dom"/>
</dbReference>
<dbReference type="PRINTS" id="PR00476">
    <property type="entry name" value="PHFRCTKINASE"/>
</dbReference>
<comment type="subunit">
    <text evidence="10">Homodimer or homotetramer.</text>
</comment>
<evidence type="ECO:0000313" key="13">
    <source>
        <dbReference type="Proteomes" id="UP000251835"/>
    </source>
</evidence>
<dbReference type="EC" id="2.7.1.11" evidence="10"/>
<proteinExistence type="inferred from homology"/>
<dbReference type="Gene3D" id="3.40.50.460">
    <property type="entry name" value="Phosphofructokinase domain"/>
    <property type="match status" value="1"/>
</dbReference>
<dbReference type="GO" id="GO:0048029">
    <property type="term" value="F:monosaccharide binding"/>
    <property type="evidence" value="ECO:0007669"/>
    <property type="project" value="TreeGrafter"/>
</dbReference>
<evidence type="ECO:0000256" key="4">
    <source>
        <dbReference type="ARBA" id="ARBA00022490"/>
    </source>
</evidence>
<feature type="binding site" evidence="10">
    <location>
        <position position="177"/>
    </location>
    <ligand>
        <name>substrate</name>
        <note>ligand shared between dimeric partners</note>
    </ligand>
</feature>
<dbReference type="SUPFAM" id="SSF53784">
    <property type="entry name" value="Phosphofructokinase"/>
    <property type="match status" value="1"/>
</dbReference>
<feature type="binding site" description="in other chain" evidence="10">
    <location>
        <position position="238"/>
    </location>
    <ligand>
        <name>substrate</name>
        <note>ligand shared between dimeric partners</note>
    </ligand>
</feature>
<dbReference type="InterPro" id="IPR015912">
    <property type="entry name" value="Phosphofructokinase_CS"/>
</dbReference>
<dbReference type="GO" id="GO:0061621">
    <property type="term" value="P:canonical glycolysis"/>
    <property type="evidence" value="ECO:0007669"/>
    <property type="project" value="TreeGrafter"/>
</dbReference>
<dbReference type="NCBIfam" id="NF002872">
    <property type="entry name" value="PRK03202.1"/>
    <property type="match status" value="1"/>
</dbReference>
<evidence type="ECO:0000259" key="11">
    <source>
        <dbReference type="Pfam" id="PF00365"/>
    </source>
</evidence>
<dbReference type="UniPathway" id="UPA00109">
    <property type="reaction ID" value="UER00182"/>
</dbReference>
<dbReference type="GO" id="GO:0005945">
    <property type="term" value="C:6-phosphofructokinase complex"/>
    <property type="evidence" value="ECO:0007669"/>
    <property type="project" value="TreeGrafter"/>
</dbReference>
<comment type="similarity">
    <text evidence="10">Belongs to the phosphofructokinase type A (PFKA) family. Mixed-substrate PFK group III subfamily.</text>
</comment>